<dbReference type="EMBL" id="CAWYQH010000101">
    <property type="protein sequence ID" value="CAK8685713.1"/>
    <property type="molecule type" value="Genomic_DNA"/>
</dbReference>
<evidence type="ECO:0000259" key="2">
    <source>
        <dbReference type="Pfam" id="PF20700"/>
    </source>
</evidence>
<evidence type="ECO:0000313" key="3">
    <source>
        <dbReference type="EMBL" id="CAK8685713.1"/>
    </source>
</evidence>
<evidence type="ECO:0000256" key="1">
    <source>
        <dbReference type="SAM" id="MobiDB-lite"/>
    </source>
</evidence>
<reference evidence="3 4" key="1">
    <citation type="submission" date="2024-02" db="EMBL/GenBank/DDBJ databases">
        <authorList>
            <person name="Daric V."/>
            <person name="Darras S."/>
        </authorList>
    </citation>
    <scope>NUCLEOTIDE SEQUENCE [LARGE SCALE GENOMIC DNA]</scope>
</reference>
<comment type="caution">
    <text evidence="3">The sequence shown here is derived from an EMBL/GenBank/DDBJ whole genome shotgun (WGS) entry which is preliminary data.</text>
</comment>
<organism evidence="3 4">
    <name type="scientific">Clavelina lepadiformis</name>
    <name type="common">Light-bulb sea squirt</name>
    <name type="synonym">Ascidia lepadiformis</name>
    <dbReference type="NCBI Taxonomy" id="159417"/>
    <lineage>
        <taxon>Eukaryota</taxon>
        <taxon>Metazoa</taxon>
        <taxon>Chordata</taxon>
        <taxon>Tunicata</taxon>
        <taxon>Ascidiacea</taxon>
        <taxon>Aplousobranchia</taxon>
        <taxon>Clavelinidae</taxon>
        <taxon>Clavelina</taxon>
    </lineage>
</organism>
<evidence type="ECO:0000313" key="4">
    <source>
        <dbReference type="Proteomes" id="UP001642483"/>
    </source>
</evidence>
<dbReference type="InterPro" id="IPR049012">
    <property type="entry name" value="Mutator_transp_dom"/>
</dbReference>
<accession>A0ABP0G4A9</accession>
<proteinExistence type="predicted"/>
<name>A0ABP0G4A9_CLALP</name>
<sequence length="353" mass="38909">MLSGLIQQSAQAFLSCLDLPSPNLKRLSRYCKKTSDLVSKCNEDDMRDRRISLKERNLRVGLPLKAKVSVEADSQFNVGLAAAPKQPTQPATQVVCVMAENVTPKKSIIAIGTKTKERARRKSTDVRSDDQFPIGVPPGNMERTLGEQLARDLQREAIDVDVLTTDNDSKFFEDTNRTVAARSQKKFALECQSSLFAEYKVCILKYGNNIDEMAAKLLGAADAMLGCLQGDHSDCKRLSFVCRGREKPVTWDSRTVRLVLDEHAKLTCKRAIAKYFNKTILSRIRLGRNTNKVESVNATLAKTLRKGRHFQITMAGRAHLAVICRNNGLGSGIARACAALGVGLEVGSPATKR</sequence>
<feature type="region of interest" description="Disordered" evidence="1">
    <location>
        <begin position="119"/>
        <end position="140"/>
    </location>
</feature>
<keyword evidence="4" id="KW-1185">Reference proteome</keyword>
<feature type="domain" description="Mutator-like transposase" evidence="2">
    <location>
        <begin position="4"/>
        <end position="181"/>
    </location>
</feature>
<dbReference type="Pfam" id="PF20700">
    <property type="entry name" value="Mutator"/>
    <property type="match status" value="1"/>
</dbReference>
<gene>
    <name evidence="3" type="ORF">CVLEPA_LOCUS16820</name>
</gene>
<dbReference type="Proteomes" id="UP001642483">
    <property type="component" value="Unassembled WGS sequence"/>
</dbReference>
<protein>
    <recommendedName>
        <fullName evidence="2">Mutator-like transposase domain-containing protein</fullName>
    </recommendedName>
</protein>